<evidence type="ECO:0000313" key="3">
    <source>
        <dbReference type="Proteomes" id="UP000294095"/>
    </source>
</evidence>
<keyword evidence="3" id="KW-1185">Reference proteome</keyword>
<evidence type="ECO:0000256" key="1">
    <source>
        <dbReference type="SAM" id="MobiDB-lite"/>
    </source>
</evidence>
<dbReference type="EMBL" id="MK310226">
    <property type="protein sequence ID" value="QBI90024.1"/>
    <property type="molecule type" value="Genomic_DNA"/>
</dbReference>
<gene>
    <name evidence="2" type="ORF">ChaoS9_085</name>
</gene>
<name>A0A481V895_9CAUD</name>
<organism evidence="2 3">
    <name type="scientific">Halobacterium phage ChaoS9</name>
    <dbReference type="NCBI Taxonomy" id="2847105"/>
    <lineage>
        <taxon>Viruses</taxon>
        <taxon>Duplodnaviria</taxon>
        <taxon>Heunggongvirae</taxon>
        <taxon>Uroviricota</taxon>
        <taxon>Caudoviricetes</taxon>
        <taxon>Vertoviridae</taxon>
        <taxon>Chaovirus</taxon>
        <taxon>Chaovirus bigenum</taxon>
        <taxon>Chaovirus ChaoS9</taxon>
    </lineage>
</organism>
<sequence>MPETRDFDADEISVIVNGERVADLDTIGYDQSKDHEREQTMGDDGNVWVIVNGEYEGTVAVKATSPSIPVLEDIFQNAETFTLAVKYAEAEPRDDSHFIDAKLTSFGPSDDYEQDSMPMYEGEWTADRVRHN</sequence>
<dbReference type="Proteomes" id="UP000294095">
    <property type="component" value="Segment"/>
</dbReference>
<protein>
    <submittedName>
        <fullName evidence="2">Tail tube protein</fullName>
    </submittedName>
</protein>
<feature type="region of interest" description="Disordered" evidence="1">
    <location>
        <begin position="108"/>
        <end position="132"/>
    </location>
</feature>
<evidence type="ECO:0000313" key="2">
    <source>
        <dbReference type="EMBL" id="QBI90024.1"/>
    </source>
</evidence>
<proteinExistence type="predicted"/>
<reference evidence="3" key="1">
    <citation type="journal article" date="2019" name="Genes (Basel)">
        <title>Halobacterium salinarum virus ChaoS9, a Novel Halovirus Related to PhiH1 and PhiCh1.</title>
        <authorList>
            <person name="Dyall-Smith M."/>
            <person name="Palm P."/>
            <person name="Wanner G."/>
            <person name="Witte A."/>
            <person name="Oesterhelt D."/>
            <person name="Pfeiffer F."/>
        </authorList>
    </citation>
    <scope>NUCLEOTIDE SEQUENCE [LARGE SCALE GENOMIC DNA]</scope>
</reference>
<accession>A0A481V895</accession>